<dbReference type="InterPro" id="IPR010345">
    <property type="entry name" value="IL-17_fam"/>
</dbReference>
<comment type="similarity">
    <text evidence="2">Belongs to the IL-17 family.</text>
</comment>
<dbReference type="SUPFAM" id="SSF57501">
    <property type="entry name" value="Cystine-knot cytokines"/>
    <property type="match status" value="1"/>
</dbReference>
<proteinExistence type="inferred from homology"/>
<evidence type="ECO:0000256" key="3">
    <source>
        <dbReference type="ARBA" id="ARBA00022525"/>
    </source>
</evidence>
<feature type="signal peptide" evidence="5">
    <location>
        <begin position="1"/>
        <end position="24"/>
    </location>
</feature>
<accession>A0AAQ4EWY0</accession>
<sequence length="114" mass="12512">MKSFARLALLTVIAFAVSWTATLAKKESGTTCEPDLSSSEIGDRALCPYTRTLDRDPDRFPPEIATVHCNCVESLCGDVGDFRCHEVKEKLLVNYPAQRRNSSVEVTTACICVA</sequence>
<protein>
    <recommendedName>
        <fullName evidence="8">Secreted protein</fullName>
    </recommendedName>
</protein>
<dbReference type="GO" id="GO:0005125">
    <property type="term" value="F:cytokine activity"/>
    <property type="evidence" value="ECO:0007669"/>
    <property type="project" value="InterPro"/>
</dbReference>
<keyword evidence="3" id="KW-0964">Secreted</keyword>
<evidence type="ECO:0000256" key="5">
    <source>
        <dbReference type="SAM" id="SignalP"/>
    </source>
</evidence>
<organism evidence="6 7">
    <name type="scientific">Amblyomma americanum</name>
    <name type="common">Lone star tick</name>
    <dbReference type="NCBI Taxonomy" id="6943"/>
    <lineage>
        <taxon>Eukaryota</taxon>
        <taxon>Metazoa</taxon>
        <taxon>Ecdysozoa</taxon>
        <taxon>Arthropoda</taxon>
        <taxon>Chelicerata</taxon>
        <taxon>Arachnida</taxon>
        <taxon>Acari</taxon>
        <taxon>Parasitiformes</taxon>
        <taxon>Ixodida</taxon>
        <taxon>Ixodoidea</taxon>
        <taxon>Ixodidae</taxon>
        <taxon>Amblyomminae</taxon>
        <taxon>Amblyomma</taxon>
    </lineage>
</organism>
<dbReference type="EMBL" id="JARKHS020010149">
    <property type="protein sequence ID" value="KAK8779115.1"/>
    <property type="molecule type" value="Genomic_DNA"/>
</dbReference>
<dbReference type="Pfam" id="PF06083">
    <property type="entry name" value="IL17"/>
    <property type="match status" value="1"/>
</dbReference>
<comment type="caution">
    <text evidence="6">The sequence shown here is derived from an EMBL/GenBank/DDBJ whole genome shotgun (WGS) entry which is preliminary data.</text>
</comment>
<evidence type="ECO:0000256" key="1">
    <source>
        <dbReference type="ARBA" id="ARBA00004613"/>
    </source>
</evidence>
<evidence type="ECO:0000256" key="2">
    <source>
        <dbReference type="ARBA" id="ARBA00007236"/>
    </source>
</evidence>
<reference evidence="6 7" key="1">
    <citation type="journal article" date="2023" name="Arcadia Sci">
        <title>De novo assembly of a long-read Amblyomma americanum tick genome.</title>
        <authorList>
            <person name="Chou S."/>
            <person name="Poskanzer K.E."/>
            <person name="Rollins M."/>
            <person name="Thuy-Boun P.S."/>
        </authorList>
    </citation>
    <scope>NUCLEOTIDE SEQUENCE [LARGE SCALE GENOMIC DNA]</scope>
    <source>
        <strain evidence="6">F_SG_1</strain>
        <tissue evidence="6">Salivary glands</tissue>
    </source>
</reference>
<evidence type="ECO:0000256" key="4">
    <source>
        <dbReference type="ARBA" id="ARBA00022729"/>
    </source>
</evidence>
<feature type="chain" id="PRO_5042878768" description="Secreted protein" evidence="5">
    <location>
        <begin position="25"/>
        <end position="114"/>
    </location>
</feature>
<dbReference type="GO" id="GO:0005576">
    <property type="term" value="C:extracellular region"/>
    <property type="evidence" value="ECO:0007669"/>
    <property type="project" value="UniProtKB-SubCell"/>
</dbReference>
<evidence type="ECO:0008006" key="8">
    <source>
        <dbReference type="Google" id="ProtNLM"/>
    </source>
</evidence>
<gene>
    <name evidence="6" type="ORF">V5799_019540</name>
</gene>
<evidence type="ECO:0000313" key="6">
    <source>
        <dbReference type="EMBL" id="KAK8779115.1"/>
    </source>
</evidence>
<evidence type="ECO:0000313" key="7">
    <source>
        <dbReference type="Proteomes" id="UP001321473"/>
    </source>
</evidence>
<feature type="non-terminal residue" evidence="6">
    <location>
        <position position="114"/>
    </location>
</feature>
<keyword evidence="4 5" id="KW-0732">Signal</keyword>
<dbReference type="AlphaFoldDB" id="A0AAQ4EWY0"/>
<keyword evidence="7" id="KW-1185">Reference proteome</keyword>
<dbReference type="Gene3D" id="2.10.90.10">
    <property type="entry name" value="Cystine-knot cytokines"/>
    <property type="match status" value="1"/>
</dbReference>
<comment type="subcellular location">
    <subcellularLocation>
        <location evidence="1">Secreted</location>
    </subcellularLocation>
</comment>
<dbReference type="Proteomes" id="UP001321473">
    <property type="component" value="Unassembled WGS sequence"/>
</dbReference>
<dbReference type="InterPro" id="IPR029034">
    <property type="entry name" value="Cystine-knot_cytokine"/>
</dbReference>
<name>A0AAQ4EWY0_AMBAM</name>